<accession>A0A9D9HRZ8</accession>
<dbReference type="Proteomes" id="UP000823641">
    <property type="component" value="Unassembled WGS sequence"/>
</dbReference>
<comment type="caution">
    <text evidence="1">The sequence shown here is derived from an EMBL/GenBank/DDBJ whole genome shotgun (WGS) entry which is preliminary data.</text>
</comment>
<name>A0A9D9HRZ8_9BACT</name>
<dbReference type="AlphaFoldDB" id="A0A9D9HRZ8"/>
<protein>
    <submittedName>
        <fullName evidence="1">Uncharacterized protein</fullName>
    </submittedName>
</protein>
<evidence type="ECO:0000313" key="2">
    <source>
        <dbReference type="Proteomes" id="UP000823641"/>
    </source>
</evidence>
<gene>
    <name evidence="1" type="ORF">IAA73_00495</name>
</gene>
<proteinExistence type="predicted"/>
<evidence type="ECO:0000313" key="1">
    <source>
        <dbReference type="EMBL" id="MBO8458803.1"/>
    </source>
</evidence>
<reference evidence="1" key="1">
    <citation type="submission" date="2020-10" db="EMBL/GenBank/DDBJ databases">
        <authorList>
            <person name="Gilroy R."/>
        </authorList>
    </citation>
    <scope>NUCLEOTIDE SEQUENCE</scope>
    <source>
        <strain evidence="1">G3-3990</strain>
    </source>
</reference>
<dbReference type="EMBL" id="JADIMG010000003">
    <property type="protein sequence ID" value="MBO8458803.1"/>
    <property type="molecule type" value="Genomic_DNA"/>
</dbReference>
<reference evidence="1" key="2">
    <citation type="journal article" date="2021" name="PeerJ">
        <title>Extensive microbial diversity within the chicken gut microbiome revealed by metagenomics and culture.</title>
        <authorList>
            <person name="Gilroy R."/>
            <person name="Ravi A."/>
            <person name="Getino M."/>
            <person name="Pursley I."/>
            <person name="Horton D.L."/>
            <person name="Alikhan N.F."/>
            <person name="Baker D."/>
            <person name="Gharbi K."/>
            <person name="Hall N."/>
            <person name="Watson M."/>
            <person name="Adriaenssens E.M."/>
            <person name="Foster-Nyarko E."/>
            <person name="Jarju S."/>
            <person name="Secka A."/>
            <person name="Antonio M."/>
            <person name="Oren A."/>
            <person name="Chaudhuri R.R."/>
            <person name="La Ragione R."/>
            <person name="Hildebrand F."/>
            <person name="Pallen M.J."/>
        </authorList>
    </citation>
    <scope>NUCLEOTIDE SEQUENCE</scope>
    <source>
        <strain evidence="1">G3-3990</strain>
    </source>
</reference>
<organism evidence="1 2">
    <name type="scientific">Candidatus Gallipaludibacter merdavium</name>
    <dbReference type="NCBI Taxonomy" id="2840839"/>
    <lineage>
        <taxon>Bacteria</taxon>
        <taxon>Pseudomonadati</taxon>
        <taxon>Bacteroidota</taxon>
        <taxon>Bacteroidia</taxon>
        <taxon>Bacteroidales</taxon>
        <taxon>Candidatus Gallipaludibacter</taxon>
    </lineage>
</organism>
<sequence>MKLKSNNKSNGCCILLLASIFAVCAGIMPIYGQNNKQKTDAKETKKSGEELAKELFGPFVYDFKLPELECDTFLLSKIYRYMFSPTSSEEAHAVIEFIDIQPDRWYFSVIDKVFPDEKSAGYYPYPKCIFWIREPYPTQFVYGKSKQLKRFKYEYSPLYIIDRWPCFFEYRPSTKSLQQTAPPIPENLPKNVYWCGTDGYEGDFYEYVEHSDSTIRMRIHDIYGYCYREFVCKTNGLVITQDNWDKNYEYHYSGYELKVIEKGKDSYTILPIIEEKYYWLGETGIPQPTNSQTE</sequence>